<keyword evidence="4 5" id="KW-0472">Membrane</keyword>
<dbReference type="EMBL" id="BMFR01000005">
    <property type="protein sequence ID" value="GGG73444.1"/>
    <property type="molecule type" value="Genomic_DNA"/>
</dbReference>
<evidence type="ECO:0000313" key="7">
    <source>
        <dbReference type="EMBL" id="GGG73444.1"/>
    </source>
</evidence>
<dbReference type="Proteomes" id="UP000622860">
    <property type="component" value="Unassembled WGS sequence"/>
</dbReference>
<feature type="transmembrane region" description="Helical" evidence="5">
    <location>
        <begin position="93"/>
        <end position="110"/>
    </location>
</feature>
<proteinExistence type="predicted"/>
<keyword evidence="2 5" id="KW-0812">Transmembrane</keyword>
<reference evidence="7" key="1">
    <citation type="journal article" date="2014" name="Int. J. Syst. Evol. Microbiol.">
        <title>Complete genome sequence of Corynebacterium casei LMG S-19264T (=DSM 44701T), isolated from a smear-ripened cheese.</title>
        <authorList>
            <consortium name="US DOE Joint Genome Institute (JGI-PGF)"/>
            <person name="Walter F."/>
            <person name="Albersmeier A."/>
            <person name="Kalinowski J."/>
            <person name="Ruckert C."/>
        </authorList>
    </citation>
    <scope>NUCLEOTIDE SEQUENCE</scope>
    <source>
        <strain evidence="7">CGMCC 1.12754</strain>
    </source>
</reference>
<feature type="transmembrane region" description="Helical" evidence="5">
    <location>
        <begin position="184"/>
        <end position="217"/>
    </location>
</feature>
<feature type="transmembrane region" description="Helical" evidence="5">
    <location>
        <begin position="223"/>
        <end position="245"/>
    </location>
</feature>
<dbReference type="GO" id="GO:0016020">
    <property type="term" value="C:membrane"/>
    <property type="evidence" value="ECO:0007669"/>
    <property type="project" value="UniProtKB-SubCell"/>
</dbReference>
<evidence type="ECO:0000259" key="6">
    <source>
        <dbReference type="Pfam" id="PF04932"/>
    </source>
</evidence>
<sequence>MNNEWENKLELTVIAGLALLLILNTMYRMQSEMLTTFGNVSINVSLIASLFLFLFSLYRFKWRRSKQVNTIRIVAVLFLLTYFISYLSSSYSTLWEFFQLAFLFMFIIWSSSMKWKPSHIKIIAYLLCVVTILIFVQWMQFDHSNQPFRSVYRNQNYLAIFLFTTVYFKFTVLKYCGNMLKVVIFIVFLMDLMLIYATGSRAVMIGLCITIGVWIVMKQAKRFYKYLLGMTIIANMTFIVIYIILQHTKIGIMLNDLSLQLFGKNLYSGRGELWAKVIHKAVEHPIMGSGTGISARNVTDMNLTAHNQYIQLFLEIGIIGLIMFIVFVFTIWRALIANSRQFAANWSICFLIGFLIYENFELTMFQNNYSIAMLQWVIITIGVNFDDTGTLTVSK</sequence>
<accession>A0A917HAY8</accession>
<reference evidence="7" key="2">
    <citation type="submission" date="2020-09" db="EMBL/GenBank/DDBJ databases">
        <authorList>
            <person name="Sun Q."/>
            <person name="Zhou Y."/>
        </authorList>
    </citation>
    <scope>NUCLEOTIDE SEQUENCE</scope>
    <source>
        <strain evidence="7">CGMCC 1.12754</strain>
    </source>
</reference>
<feature type="transmembrane region" description="Helical" evidence="5">
    <location>
        <begin position="312"/>
        <end position="336"/>
    </location>
</feature>
<evidence type="ECO:0000313" key="8">
    <source>
        <dbReference type="Proteomes" id="UP000622860"/>
    </source>
</evidence>
<evidence type="ECO:0000256" key="4">
    <source>
        <dbReference type="ARBA" id="ARBA00023136"/>
    </source>
</evidence>
<protein>
    <recommendedName>
        <fullName evidence="6">O-antigen ligase-related domain-containing protein</fullName>
    </recommendedName>
</protein>
<evidence type="ECO:0000256" key="2">
    <source>
        <dbReference type="ARBA" id="ARBA00022692"/>
    </source>
</evidence>
<organism evidence="7 8">
    <name type="scientific">Virgibacillus oceani</name>
    <dbReference type="NCBI Taxonomy" id="1479511"/>
    <lineage>
        <taxon>Bacteria</taxon>
        <taxon>Bacillati</taxon>
        <taxon>Bacillota</taxon>
        <taxon>Bacilli</taxon>
        <taxon>Bacillales</taxon>
        <taxon>Bacillaceae</taxon>
        <taxon>Virgibacillus</taxon>
    </lineage>
</organism>
<evidence type="ECO:0000256" key="1">
    <source>
        <dbReference type="ARBA" id="ARBA00004141"/>
    </source>
</evidence>
<dbReference type="RefSeq" id="WP_188454995.1">
    <property type="nucleotide sequence ID" value="NZ_BMFR01000005.1"/>
</dbReference>
<comment type="caution">
    <text evidence="7">The sequence shown here is derived from an EMBL/GenBank/DDBJ whole genome shotgun (WGS) entry which is preliminary data.</text>
</comment>
<feature type="transmembrane region" description="Helical" evidence="5">
    <location>
        <begin position="9"/>
        <end position="27"/>
    </location>
</feature>
<name>A0A917HAY8_9BACI</name>
<feature type="transmembrane region" description="Helical" evidence="5">
    <location>
        <begin position="70"/>
        <end position="87"/>
    </location>
</feature>
<dbReference type="PANTHER" id="PTHR37422">
    <property type="entry name" value="TEICHURONIC ACID BIOSYNTHESIS PROTEIN TUAE"/>
    <property type="match status" value="1"/>
</dbReference>
<evidence type="ECO:0000256" key="3">
    <source>
        <dbReference type="ARBA" id="ARBA00022989"/>
    </source>
</evidence>
<keyword evidence="3 5" id="KW-1133">Transmembrane helix</keyword>
<feature type="transmembrane region" description="Helical" evidence="5">
    <location>
        <begin position="342"/>
        <end position="360"/>
    </location>
</feature>
<dbReference type="AlphaFoldDB" id="A0A917HAY8"/>
<dbReference type="PANTHER" id="PTHR37422:SF13">
    <property type="entry name" value="LIPOPOLYSACCHARIDE BIOSYNTHESIS PROTEIN PA4999-RELATED"/>
    <property type="match status" value="1"/>
</dbReference>
<gene>
    <name evidence="7" type="ORF">GCM10011398_17380</name>
</gene>
<feature type="domain" description="O-antigen ligase-related" evidence="6">
    <location>
        <begin position="187"/>
        <end position="325"/>
    </location>
</feature>
<keyword evidence="8" id="KW-1185">Reference proteome</keyword>
<comment type="subcellular location">
    <subcellularLocation>
        <location evidence="1">Membrane</location>
        <topology evidence="1">Multi-pass membrane protein</topology>
    </subcellularLocation>
</comment>
<dbReference type="Pfam" id="PF04932">
    <property type="entry name" value="Wzy_C"/>
    <property type="match status" value="1"/>
</dbReference>
<feature type="transmembrane region" description="Helical" evidence="5">
    <location>
        <begin position="39"/>
        <end position="58"/>
    </location>
</feature>
<evidence type="ECO:0000256" key="5">
    <source>
        <dbReference type="SAM" id="Phobius"/>
    </source>
</evidence>
<feature type="transmembrane region" description="Helical" evidence="5">
    <location>
        <begin position="157"/>
        <end position="177"/>
    </location>
</feature>
<dbReference type="InterPro" id="IPR007016">
    <property type="entry name" value="O-antigen_ligase-rel_domated"/>
</dbReference>
<dbReference type="InterPro" id="IPR051533">
    <property type="entry name" value="WaaL-like"/>
</dbReference>
<feature type="transmembrane region" description="Helical" evidence="5">
    <location>
        <begin position="122"/>
        <end position="141"/>
    </location>
</feature>